<evidence type="ECO:0000313" key="1">
    <source>
        <dbReference type="EMBL" id="GFK93245.1"/>
    </source>
</evidence>
<organism evidence="1 2">
    <name type="scientific">Fundidesulfovibrio magnetotacticus</name>
    <dbReference type="NCBI Taxonomy" id="2730080"/>
    <lineage>
        <taxon>Bacteria</taxon>
        <taxon>Pseudomonadati</taxon>
        <taxon>Thermodesulfobacteriota</taxon>
        <taxon>Desulfovibrionia</taxon>
        <taxon>Desulfovibrionales</taxon>
        <taxon>Desulfovibrionaceae</taxon>
        <taxon>Fundidesulfovibrio</taxon>
    </lineage>
</organism>
<sequence>MRSAKHSKNYSADELRVLRAGSRTDLARLDALSDEDLERLAVDDADERGLRPDWTRAELVLPRVE</sequence>
<protein>
    <submittedName>
        <fullName evidence="1">Uncharacterized protein</fullName>
    </submittedName>
</protein>
<evidence type="ECO:0000313" key="2">
    <source>
        <dbReference type="Proteomes" id="UP000494245"/>
    </source>
</evidence>
<proteinExistence type="predicted"/>
<keyword evidence="2" id="KW-1185">Reference proteome</keyword>
<gene>
    <name evidence="1" type="ORF">NNJEOMEG_01076</name>
</gene>
<name>A0A6V8LY99_9BACT</name>
<dbReference type="Proteomes" id="UP000494245">
    <property type="component" value="Unassembled WGS sequence"/>
</dbReference>
<dbReference type="EMBL" id="BLTE01000003">
    <property type="protein sequence ID" value="GFK93245.1"/>
    <property type="molecule type" value="Genomic_DNA"/>
</dbReference>
<dbReference type="AlphaFoldDB" id="A0A6V8LY99"/>
<dbReference type="RefSeq" id="WP_173082061.1">
    <property type="nucleotide sequence ID" value="NZ_BLTE01000003.1"/>
</dbReference>
<comment type="caution">
    <text evidence="1">The sequence shown here is derived from an EMBL/GenBank/DDBJ whole genome shotgun (WGS) entry which is preliminary data.</text>
</comment>
<reference evidence="1 2" key="1">
    <citation type="submission" date="2020-04" db="EMBL/GenBank/DDBJ databases">
        <authorList>
            <consortium name="Desulfovibrio sp. FSS-1 genome sequencing consortium"/>
            <person name="Shimoshige H."/>
            <person name="Kobayashi H."/>
            <person name="Maekawa T."/>
        </authorList>
    </citation>
    <scope>NUCLEOTIDE SEQUENCE [LARGE SCALE GENOMIC DNA]</scope>
    <source>
        <strain evidence="1 2">SIID29052-01</strain>
    </source>
</reference>
<accession>A0A6V8LY99</accession>
<reference evidence="1 2" key="2">
    <citation type="submission" date="2020-05" db="EMBL/GenBank/DDBJ databases">
        <title>Draft genome sequence of Desulfovibrio sp. strainFSS-1.</title>
        <authorList>
            <person name="Shimoshige H."/>
            <person name="Kobayashi H."/>
            <person name="Maekawa T."/>
        </authorList>
    </citation>
    <scope>NUCLEOTIDE SEQUENCE [LARGE SCALE GENOMIC DNA]</scope>
    <source>
        <strain evidence="1 2">SIID29052-01</strain>
    </source>
</reference>